<evidence type="ECO:0000313" key="2">
    <source>
        <dbReference type="Proteomes" id="UP000002941"/>
    </source>
</evidence>
<reference evidence="1 2" key="1">
    <citation type="submission" date="2012-05" db="EMBL/GenBank/DDBJ databases">
        <authorList>
            <person name="Harkins D.M."/>
            <person name="Madupu R."/>
            <person name="Durkin A.S."/>
            <person name="Torralba M."/>
            <person name="Methe B."/>
            <person name="Sutton G.G."/>
            <person name="Nelson K.E."/>
        </authorList>
    </citation>
    <scope>NUCLEOTIDE SEQUENCE [LARGE SCALE GENOMIC DNA]</scope>
    <source>
        <strain evidence="1 2">F0489</strain>
    </source>
</reference>
<dbReference type="Gene3D" id="1.10.10.10">
    <property type="entry name" value="Winged helix-like DNA-binding domain superfamily/Winged helix DNA-binding domain"/>
    <property type="match status" value="1"/>
</dbReference>
<keyword evidence="2" id="KW-1185">Reference proteome</keyword>
<proteinExistence type="predicted"/>
<dbReference type="EMBL" id="AKFT01000085">
    <property type="protein sequence ID" value="EJF45985.1"/>
    <property type="molecule type" value="Genomic_DNA"/>
</dbReference>
<dbReference type="InterPro" id="IPR036390">
    <property type="entry name" value="WH_DNA-bd_sf"/>
</dbReference>
<name>J1HJA9_9ACTO</name>
<dbReference type="Proteomes" id="UP000002941">
    <property type="component" value="Unassembled WGS sequence"/>
</dbReference>
<dbReference type="SUPFAM" id="SSF46785">
    <property type="entry name" value="Winged helix' DNA-binding domain"/>
    <property type="match status" value="1"/>
</dbReference>
<dbReference type="RefSeq" id="WP_008731068.1">
    <property type="nucleotide sequence ID" value="NZ_AKFT01000085.1"/>
</dbReference>
<gene>
    <name evidence="1" type="ORF">HMPREF1318_0948</name>
</gene>
<organism evidence="1 2">
    <name type="scientific">Actinomyces massiliensis F0489</name>
    <dbReference type="NCBI Taxonomy" id="1125718"/>
    <lineage>
        <taxon>Bacteria</taxon>
        <taxon>Bacillati</taxon>
        <taxon>Actinomycetota</taxon>
        <taxon>Actinomycetes</taxon>
        <taxon>Actinomycetales</taxon>
        <taxon>Actinomycetaceae</taxon>
        <taxon>Actinomyces</taxon>
    </lineage>
</organism>
<sequence length="62" mass="6905">MSDISISRRAFSDEVGICVSQITEKAQLAQSTISSFVRSLEREHLVISTRVGKRVHGKSNEE</sequence>
<accession>J1HJA9</accession>
<protein>
    <submittedName>
        <fullName evidence="1">Uncharacterized protein</fullName>
    </submittedName>
</protein>
<comment type="caution">
    <text evidence="1">The sequence shown here is derived from an EMBL/GenBank/DDBJ whole genome shotgun (WGS) entry which is preliminary data.</text>
</comment>
<dbReference type="InterPro" id="IPR036388">
    <property type="entry name" value="WH-like_DNA-bd_sf"/>
</dbReference>
<dbReference type="AlphaFoldDB" id="J1HJA9"/>
<evidence type="ECO:0000313" key="1">
    <source>
        <dbReference type="EMBL" id="EJF45985.1"/>
    </source>
</evidence>